<dbReference type="InterPro" id="IPR008906">
    <property type="entry name" value="HATC_C_dom"/>
</dbReference>
<accession>A0A1E3KFR4</accession>
<gene>
    <name evidence="2" type="ORF">I350_00712</name>
</gene>
<comment type="caution">
    <text evidence="2">The sequence shown here is derived from an EMBL/GenBank/DDBJ whole genome shotgun (WGS) entry which is preliminary data.</text>
</comment>
<dbReference type="GO" id="GO:0046983">
    <property type="term" value="F:protein dimerization activity"/>
    <property type="evidence" value="ECO:0007669"/>
    <property type="project" value="InterPro"/>
</dbReference>
<name>A0A1E3KFR4_9TREE</name>
<protein>
    <recommendedName>
        <fullName evidence="1">HAT C-terminal dimerisation domain-containing protein</fullName>
    </recommendedName>
</protein>
<reference evidence="2 3" key="1">
    <citation type="submission" date="2016-06" db="EMBL/GenBank/DDBJ databases">
        <title>Evolution of pathogenesis and genome organization in the Tremellales.</title>
        <authorList>
            <person name="Cuomo C."/>
            <person name="Litvintseva A."/>
            <person name="Heitman J."/>
            <person name="Chen Y."/>
            <person name="Sun S."/>
            <person name="Springer D."/>
            <person name="Dromer F."/>
            <person name="Young S."/>
            <person name="Zeng Q."/>
            <person name="Chapman S."/>
            <person name="Gujja S."/>
            <person name="Saif S."/>
            <person name="Birren B."/>
        </authorList>
    </citation>
    <scope>NUCLEOTIDE SEQUENCE [LARGE SCALE GENOMIC DNA]</scope>
    <source>
        <strain evidence="2 3">CBS 6273</strain>
    </source>
</reference>
<dbReference type="Pfam" id="PF05699">
    <property type="entry name" value="Dimer_Tnp_hAT"/>
    <property type="match status" value="1"/>
</dbReference>
<dbReference type="SUPFAM" id="SSF53098">
    <property type="entry name" value="Ribonuclease H-like"/>
    <property type="match status" value="1"/>
</dbReference>
<feature type="domain" description="HAT C-terminal dimerisation" evidence="1">
    <location>
        <begin position="73"/>
        <end position="138"/>
    </location>
</feature>
<dbReference type="Proteomes" id="UP000095149">
    <property type="component" value="Unassembled WGS sequence"/>
</dbReference>
<dbReference type="AlphaFoldDB" id="A0A1E3KFR4"/>
<dbReference type="EMBL" id="MEKH01000001">
    <property type="protein sequence ID" value="ODO11928.1"/>
    <property type="molecule type" value="Genomic_DNA"/>
</dbReference>
<dbReference type="InterPro" id="IPR012337">
    <property type="entry name" value="RNaseH-like_sf"/>
</dbReference>
<evidence type="ECO:0000313" key="3">
    <source>
        <dbReference type="Proteomes" id="UP000095149"/>
    </source>
</evidence>
<organism evidence="2 3">
    <name type="scientific">Cryptococcus amylolentus CBS 6273</name>
    <dbReference type="NCBI Taxonomy" id="1296118"/>
    <lineage>
        <taxon>Eukaryota</taxon>
        <taxon>Fungi</taxon>
        <taxon>Dikarya</taxon>
        <taxon>Basidiomycota</taxon>
        <taxon>Agaricomycotina</taxon>
        <taxon>Tremellomycetes</taxon>
        <taxon>Tremellales</taxon>
        <taxon>Cryptococcaceae</taxon>
        <taxon>Cryptococcus</taxon>
    </lineage>
</organism>
<sequence>MDPALEKRLVDLYIPDPSSDSRTLLVPHMGRISKVQITPTSKELYKEHLPLFPRLKAGERLGVTDAAFDLQGEAEKAKRNNSPLDPAGIWRLLRESVSSPLIRLALRFFAAVPNSAACERLFSLMENIHTKKRNRLHASEAVKLAHI</sequence>
<proteinExistence type="predicted"/>
<evidence type="ECO:0000259" key="1">
    <source>
        <dbReference type="Pfam" id="PF05699"/>
    </source>
</evidence>
<evidence type="ECO:0000313" key="2">
    <source>
        <dbReference type="EMBL" id="ODO11928.1"/>
    </source>
</evidence>